<dbReference type="PIRSF" id="PIRSF033579">
    <property type="entry name" value="Anaer_Co_chel"/>
    <property type="match status" value="1"/>
</dbReference>
<feature type="active site" description="Proton acceptor" evidence="1">
    <location>
        <position position="145"/>
    </location>
</feature>
<dbReference type="CDD" id="cd03412">
    <property type="entry name" value="CbiK_N"/>
    <property type="match status" value="1"/>
</dbReference>
<evidence type="ECO:0000256" key="2">
    <source>
        <dbReference type="PIRSR" id="PIRSR033579-3"/>
    </source>
</evidence>
<name>A0A9D1PJT7_9FIRM</name>
<comment type="caution">
    <text evidence="3">The sequence shown here is derived from an EMBL/GenBank/DDBJ whole genome shotgun (WGS) entry which is preliminary data.</text>
</comment>
<feature type="binding site" evidence="2">
    <location>
        <position position="208"/>
    </location>
    <ligand>
        <name>Co(2+)</name>
        <dbReference type="ChEBI" id="CHEBI:48828"/>
    </ligand>
</feature>
<proteinExistence type="predicted"/>
<feature type="binding site" evidence="2">
    <location>
        <position position="145"/>
    </location>
    <ligand>
        <name>Co(2+)</name>
        <dbReference type="ChEBI" id="CHEBI:48828"/>
    </ligand>
</feature>
<evidence type="ECO:0000313" key="4">
    <source>
        <dbReference type="Proteomes" id="UP000886808"/>
    </source>
</evidence>
<dbReference type="CDD" id="cd03413">
    <property type="entry name" value="CbiK_C"/>
    <property type="match status" value="1"/>
</dbReference>
<reference evidence="3" key="2">
    <citation type="submission" date="2021-04" db="EMBL/GenBank/DDBJ databases">
        <authorList>
            <person name="Gilroy R."/>
        </authorList>
    </citation>
    <scope>NUCLEOTIDE SEQUENCE</scope>
    <source>
        <strain evidence="3">CHK193-4272</strain>
    </source>
</reference>
<reference evidence="3" key="1">
    <citation type="journal article" date="2021" name="PeerJ">
        <title>Extensive microbial diversity within the chicken gut microbiome revealed by metagenomics and culture.</title>
        <authorList>
            <person name="Gilroy R."/>
            <person name="Ravi A."/>
            <person name="Getino M."/>
            <person name="Pursley I."/>
            <person name="Horton D.L."/>
            <person name="Alikhan N.F."/>
            <person name="Baker D."/>
            <person name="Gharbi K."/>
            <person name="Hall N."/>
            <person name="Watson M."/>
            <person name="Adriaenssens E.M."/>
            <person name="Foster-Nyarko E."/>
            <person name="Jarju S."/>
            <person name="Secka A."/>
            <person name="Antonio M."/>
            <person name="Oren A."/>
            <person name="Chaudhuri R.R."/>
            <person name="La Ragione R."/>
            <person name="Hildebrand F."/>
            <person name="Pallen M.J."/>
        </authorList>
    </citation>
    <scope>NUCLEOTIDE SEQUENCE</scope>
    <source>
        <strain evidence="3">CHK193-4272</strain>
    </source>
</reference>
<feature type="binding site" evidence="2">
    <location>
        <position position="176"/>
    </location>
    <ligand>
        <name>Co(2+)</name>
        <dbReference type="ChEBI" id="CHEBI:48828"/>
    </ligand>
</feature>
<dbReference type="GO" id="GO:0019251">
    <property type="term" value="P:anaerobic cobalamin biosynthetic process"/>
    <property type="evidence" value="ECO:0007669"/>
    <property type="project" value="InterPro"/>
</dbReference>
<accession>A0A9D1PJT7</accession>
<dbReference type="InterPro" id="IPR010388">
    <property type="entry name" value="Anaerobic_Co-chelatase"/>
</dbReference>
<dbReference type="Pfam" id="PF06180">
    <property type="entry name" value="CbiK"/>
    <property type="match status" value="1"/>
</dbReference>
<dbReference type="GO" id="GO:0016852">
    <property type="term" value="F:sirohydrochlorin cobaltochelatase activity"/>
    <property type="evidence" value="ECO:0007669"/>
    <property type="project" value="InterPro"/>
</dbReference>
<keyword evidence="2" id="KW-0479">Metal-binding</keyword>
<evidence type="ECO:0000256" key="1">
    <source>
        <dbReference type="PIRSR" id="PIRSR033579-1"/>
    </source>
</evidence>
<protein>
    <submittedName>
        <fullName evidence="3">Sirohydrochlorin cobaltochelatase</fullName>
    </submittedName>
</protein>
<evidence type="ECO:0000313" key="3">
    <source>
        <dbReference type="EMBL" id="HIV62960.1"/>
    </source>
</evidence>
<dbReference type="Gene3D" id="3.40.50.1400">
    <property type="match status" value="2"/>
</dbReference>
<dbReference type="SUPFAM" id="SSF53800">
    <property type="entry name" value="Chelatase"/>
    <property type="match status" value="1"/>
</dbReference>
<keyword evidence="2" id="KW-0170">Cobalt</keyword>
<organism evidence="3 4">
    <name type="scientific">Candidatus Butyricicoccus avistercoris</name>
    <dbReference type="NCBI Taxonomy" id="2838518"/>
    <lineage>
        <taxon>Bacteria</taxon>
        <taxon>Bacillati</taxon>
        <taxon>Bacillota</taxon>
        <taxon>Clostridia</taxon>
        <taxon>Eubacteriales</taxon>
        <taxon>Butyricicoccaceae</taxon>
        <taxon>Butyricicoccus</taxon>
    </lineage>
</organism>
<sequence>MSKKAIAVISFGTTYPKARLAIERIENRLKEAFPEYDFYRAFTSKMVINKIEREENIQIHTPEELMQKLLDDGYEEVLCQSLHIMAGFEYEKMLHQLYKFEDKFQKLSIGVPMLFSEYDYEHICTELLQHMPKLNQDEAYVYMGHGTEHFANSVYSQVENMFRFLGAENVYVGTVEGFPNLDYVIKRLNKHNIKKVTLAPFMIVAGDHAQNDLAGDEEDSWKSILQSQGYKTNVNLIGLGDLDCVCDLFFRHAKMALKG</sequence>
<dbReference type="AlphaFoldDB" id="A0A9D1PJT7"/>
<gene>
    <name evidence="3" type="ORF">H9746_09010</name>
</gene>
<dbReference type="EMBL" id="DXIE01000051">
    <property type="protein sequence ID" value="HIV62960.1"/>
    <property type="molecule type" value="Genomic_DNA"/>
</dbReference>
<dbReference type="Proteomes" id="UP000886808">
    <property type="component" value="Unassembled WGS sequence"/>
</dbReference>
<dbReference type="GO" id="GO:0046872">
    <property type="term" value="F:metal ion binding"/>
    <property type="evidence" value="ECO:0007669"/>
    <property type="project" value="UniProtKB-KW"/>
</dbReference>